<dbReference type="InterPro" id="IPR022742">
    <property type="entry name" value="Hydrolase_4"/>
</dbReference>
<feature type="domain" description="Serine aminopeptidase S33" evidence="1">
    <location>
        <begin position="76"/>
        <end position="132"/>
    </location>
</feature>
<dbReference type="RefSeq" id="WP_344550539.1">
    <property type="nucleotide sequence ID" value="NZ_BAAANS010000004.1"/>
</dbReference>
<keyword evidence="3" id="KW-1185">Reference proteome</keyword>
<evidence type="ECO:0000259" key="1">
    <source>
        <dbReference type="Pfam" id="PF12146"/>
    </source>
</evidence>
<comment type="caution">
    <text evidence="2">The sequence shown here is derived from an EMBL/GenBank/DDBJ whole genome shotgun (WGS) entry which is preliminary data.</text>
</comment>
<dbReference type="Gene3D" id="3.40.50.1820">
    <property type="entry name" value="alpha/beta hydrolase"/>
    <property type="match status" value="1"/>
</dbReference>
<dbReference type="GO" id="GO:0016787">
    <property type="term" value="F:hydrolase activity"/>
    <property type="evidence" value="ECO:0007669"/>
    <property type="project" value="UniProtKB-KW"/>
</dbReference>
<dbReference type="Proteomes" id="UP001500897">
    <property type="component" value="Unassembled WGS sequence"/>
</dbReference>
<sequence length="215" mass="22631">MPAHAAHLPADTRSVLLVLHGGRAESLARQPRLGLARLRMRAFGAAVRRLAADPSLTVVEVKYRYRGWNGGHAHPAADARRALREIASRAPGAKVVLLGHSMGGRAALAVAGHPQVLGAVLLAPWCQPADPVEHLRGRRLAVLHDPSDRVTSAEGSRAFAARARRAGADVRFVAMPRGGHAMISGAGAWQRLAARSVTAILAGEPLPDLPPDAPP</sequence>
<gene>
    <name evidence="2" type="ORF">GCM10009759_10170</name>
</gene>
<evidence type="ECO:0000313" key="3">
    <source>
        <dbReference type="Proteomes" id="UP001500897"/>
    </source>
</evidence>
<dbReference type="Pfam" id="PF12146">
    <property type="entry name" value="Hydrolase_4"/>
    <property type="match status" value="1"/>
</dbReference>
<dbReference type="EMBL" id="BAAANS010000004">
    <property type="protein sequence ID" value="GAA2088198.1"/>
    <property type="molecule type" value="Genomic_DNA"/>
</dbReference>
<proteinExistence type="predicted"/>
<reference evidence="2 3" key="1">
    <citation type="journal article" date="2019" name="Int. J. Syst. Evol. Microbiol.">
        <title>The Global Catalogue of Microorganisms (GCM) 10K type strain sequencing project: providing services to taxonomists for standard genome sequencing and annotation.</title>
        <authorList>
            <consortium name="The Broad Institute Genomics Platform"/>
            <consortium name="The Broad Institute Genome Sequencing Center for Infectious Disease"/>
            <person name="Wu L."/>
            <person name="Ma J."/>
        </authorList>
    </citation>
    <scope>NUCLEOTIDE SEQUENCE [LARGE SCALE GENOMIC DNA]</scope>
    <source>
        <strain evidence="2 3">JCM 14559</strain>
    </source>
</reference>
<dbReference type="InterPro" id="IPR029058">
    <property type="entry name" value="AB_hydrolase_fold"/>
</dbReference>
<keyword evidence="2" id="KW-0378">Hydrolase</keyword>
<name>A0ABN2WC41_9ACTN</name>
<evidence type="ECO:0000313" key="2">
    <source>
        <dbReference type="EMBL" id="GAA2088198.1"/>
    </source>
</evidence>
<accession>A0ABN2WC41</accession>
<dbReference type="SUPFAM" id="SSF53474">
    <property type="entry name" value="alpha/beta-Hydrolases"/>
    <property type="match status" value="1"/>
</dbReference>
<protein>
    <submittedName>
        <fullName evidence="2">Alpha/beta hydrolase</fullName>
    </submittedName>
</protein>
<organism evidence="2 3">
    <name type="scientific">Kitasatospora saccharophila</name>
    <dbReference type="NCBI Taxonomy" id="407973"/>
    <lineage>
        <taxon>Bacteria</taxon>
        <taxon>Bacillati</taxon>
        <taxon>Actinomycetota</taxon>
        <taxon>Actinomycetes</taxon>
        <taxon>Kitasatosporales</taxon>
        <taxon>Streptomycetaceae</taxon>
        <taxon>Kitasatospora</taxon>
    </lineage>
</organism>